<dbReference type="AlphaFoldDB" id="A0A917P8T3"/>
<name>A0A917P8T3_9ACTN</name>
<dbReference type="PROSITE" id="PS51257">
    <property type="entry name" value="PROKAR_LIPOPROTEIN"/>
    <property type="match status" value="1"/>
</dbReference>
<dbReference type="EMBL" id="BMMU01000044">
    <property type="protein sequence ID" value="GGJ66999.1"/>
    <property type="molecule type" value="Genomic_DNA"/>
</dbReference>
<evidence type="ECO:0000313" key="4">
    <source>
        <dbReference type="Proteomes" id="UP000625682"/>
    </source>
</evidence>
<dbReference type="InterPro" id="IPR027417">
    <property type="entry name" value="P-loop_NTPase"/>
</dbReference>
<keyword evidence="4" id="KW-1185">Reference proteome</keyword>
<accession>A0A917P8T3</accession>
<protein>
    <submittedName>
        <fullName evidence="3">Uncharacterized protein</fullName>
    </submittedName>
</protein>
<reference evidence="3" key="2">
    <citation type="submission" date="2020-09" db="EMBL/GenBank/DDBJ databases">
        <authorList>
            <person name="Sun Q."/>
            <person name="Zhou Y."/>
        </authorList>
    </citation>
    <scope>NUCLEOTIDE SEQUENCE</scope>
    <source>
        <strain evidence="3">CGMCC 4.7272</strain>
    </source>
</reference>
<sequence length="618" mass="67873">MRRRSFIIERHEFQVQGDWVGQVFTGVLTLLVGCSGSGKSTGFESLLYPLGLNSGKIMHAVRSCTQVRLVFRVGDTRWQATRPAVHRGGYVSFENLSDPALGEVRRPVARGRGGEQSASEFVMELLGIPILGSGAGRVGLAEVERWMALRQSTIATAYLGGGSDAVRRLTGRVLLGLHDEHIDGLQQRFQEAKSAHSQAKASAAAMRAARREAGLPGPMDLEATEQLWKQEHAAAAERAKQAQAELSRHQRHVAELDKQRDQARSAHQSARRHTGAVEERLRQALRHEGRLEGRLEGLRQRASVPQHCPQCIQVLQADGLPDDHCRVCKQKDALHAQRLADQAALLAAAEESLTSARQACGRLETELARAKETEDTARETVRAAEQVIGDFTRSTLDPCRAAALTHEKEAAHLAGRLEQLQERIKEVGILAALEAERDRLQEARDQAHQLWKEAEKKLATELKQLVEQWSRHFLARLRSVNPDVRHAHIDPETFLPHVDGLAFDDQAVAGGPQTLANLCAMLSLRDLARSVPTVLLPLFFMIDSPLSGLGGQGLDGQMAQRLMEQLADAAAVADADGTPMQIIAAVNDPLARPLTGVREIRLDRSSRYIPAQLDAETT</sequence>
<dbReference type="Proteomes" id="UP000625682">
    <property type="component" value="Unassembled WGS sequence"/>
</dbReference>
<gene>
    <name evidence="3" type="ORF">GCM10012282_74970</name>
</gene>
<dbReference type="Gene3D" id="3.40.50.300">
    <property type="entry name" value="P-loop containing nucleotide triphosphate hydrolases"/>
    <property type="match status" value="1"/>
</dbReference>
<evidence type="ECO:0000256" key="1">
    <source>
        <dbReference type="SAM" id="Coils"/>
    </source>
</evidence>
<evidence type="ECO:0000256" key="2">
    <source>
        <dbReference type="SAM" id="MobiDB-lite"/>
    </source>
</evidence>
<feature type="region of interest" description="Disordered" evidence="2">
    <location>
        <begin position="236"/>
        <end position="277"/>
    </location>
</feature>
<reference evidence="3" key="1">
    <citation type="journal article" date="2014" name="Int. J. Syst. Evol. Microbiol.">
        <title>Complete genome sequence of Corynebacterium casei LMG S-19264T (=DSM 44701T), isolated from a smear-ripened cheese.</title>
        <authorList>
            <consortium name="US DOE Joint Genome Institute (JGI-PGF)"/>
            <person name="Walter F."/>
            <person name="Albersmeier A."/>
            <person name="Kalinowski J."/>
            <person name="Ruckert C."/>
        </authorList>
    </citation>
    <scope>NUCLEOTIDE SEQUENCE</scope>
    <source>
        <strain evidence="3">CGMCC 4.7272</strain>
    </source>
</reference>
<organism evidence="3 4">
    <name type="scientific">Streptomyces lacrimifluminis</name>
    <dbReference type="NCBI Taxonomy" id="1500077"/>
    <lineage>
        <taxon>Bacteria</taxon>
        <taxon>Bacillati</taxon>
        <taxon>Actinomycetota</taxon>
        <taxon>Actinomycetes</taxon>
        <taxon>Kitasatosporales</taxon>
        <taxon>Streptomycetaceae</taxon>
        <taxon>Streptomyces</taxon>
    </lineage>
</organism>
<dbReference type="SUPFAM" id="SSF52540">
    <property type="entry name" value="P-loop containing nucleoside triphosphate hydrolases"/>
    <property type="match status" value="1"/>
</dbReference>
<keyword evidence="1" id="KW-0175">Coiled coil</keyword>
<comment type="caution">
    <text evidence="3">The sequence shown here is derived from an EMBL/GenBank/DDBJ whole genome shotgun (WGS) entry which is preliminary data.</text>
</comment>
<proteinExistence type="predicted"/>
<dbReference type="RefSeq" id="WP_345639257.1">
    <property type="nucleotide sequence ID" value="NZ_BAABER010000048.1"/>
</dbReference>
<feature type="coiled-coil region" evidence="1">
    <location>
        <begin position="346"/>
        <end position="457"/>
    </location>
</feature>
<evidence type="ECO:0000313" key="3">
    <source>
        <dbReference type="EMBL" id="GGJ66999.1"/>
    </source>
</evidence>
<feature type="compositionally biased region" description="Basic and acidic residues" evidence="2">
    <location>
        <begin position="236"/>
        <end position="264"/>
    </location>
</feature>